<organism evidence="2 3">
    <name type="scientific">Reyranella humidisoli</name>
    <dbReference type="NCBI Taxonomy" id="2849149"/>
    <lineage>
        <taxon>Bacteria</taxon>
        <taxon>Pseudomonadati</taxon>
        <taxon>Pseudomonadota</taxon>
        <taxon>Alphaproteobacteria</taxon>
        <taxon>Hyphomicrobiales</taxon>
        <taxon>Reyranellaceae</taxon>
        <taxon>Reyranella</taxon>
    </lineage>
</organism>
<gene>
    <name evidence="2" type="ORF">KQ910_11065</name>
</gene>
<dbReference type="PROSITE" id="PS50076">
    <property type="entry name" value="DNAJ_2"/>
    <property type="match status" value="1"/>
</dbReference>
<sequence length="193" mass="21994">MARRRANPLAAMDGAKPHQRVCEAPGCRLQGEYRAPRARDKLDEYRWFCLEHVRDYNKKWDYFAGLDSDQIEAHIRADTTWRRPVWPLGARRNGNPYAHIKDPLGLADDAGLGEKPPPKYDGSEQLTPAERNALDVLELSWPLTRKVVKSRYKELVKLHHPDANGGAREAEEKLKEINAAYSTLRASENLPAD</sequence>
<dbReference type="InterPro" id="IPR001623">
    <property type="entry name" value="DnaJ_domain"/>
</dbReference>
<evidence type="ECO:0000259" key="1">
    <source>
        <dbReference type="PROSITE" id="PS50076"/>
    </source>
</evidence>
<evidence type="ECO:0000313" key="2">
    <source>
        <dbReference type="EMBL" id="MBU8874307.1"/>
    </source>
</evidence>
<dbReference type="SMART" id="SM00271">
    <property type="entry name" value="DnaJ"/>
    <property type="match status" value="1"/>
</dbReference>
<feature type="domain" description="J" evidence="1">
    <location>
        <begin position="132"/>
        <end position="189"/>
    </location>
</feature>
<dbReference type="RefSeq" id="WP_216959579.1">
    <property type="nucleotide sequence ID" value="NZ_JAHOPB010000001.1"/>
</dbReference>
<keyword evidence="3" id="KW-1185">Reference proteome</keyword>
<protein>
    <submittedName>
        <fullName evidence="2">J domain-containing protein</fullName>
    </submittedName>
</protein>
<dbReference type="EMBL" id="JAHOPB010000001">
    <property type="protein sequence ID" value="MBU8874307.1"/>
    <property type="molecule type" value="Genomic_DNA"/>
</dbReference>
<dbReference type="CDD" id="cd06257">
    <property type="entry name" value="DnaJ"/>
    <property type="match status" value="1"/>
</dbReference>
<dbReference type="Pfam" id="PF00226">
    <property type="entry name" value="DnaJ"/>
    <property type="match status" value="1"/>
</dbReference>
<dbReference type="Proteomes" id="UP000727907">
    <property type="component" value="Unassembled WGS sequence"/>
</dbReference>
<comment type="caution">
    <text evidence="2">The sequence shown here is derived from an EMBL/GenBank/DDBJ whole genome shotgun (WGS) entry which is preliminary data.</text>
</comment>
<proteinExistence type="predicted"/>
<reference evidence="2 3" key="1">
    <citation type="submission" date="2021-06" db="EMBL/GenBank/DDBJ databases">
        <authorList>
            <person name="Lee D.H."/>
        </authorList>
    </citation>
    <scope>NUCLEOTIDE SEQUENCE [LARGE SCALE GENOMIC DNA]</scope>
    <source>
        <strain evidence="2 3">MMS21-HV4-11</strain>
    </source>
</reference>
<name>A0ABS6IKN0_9HYPH</name>
<accession>A0ABS6IKN0</accession>
<evidence type="ECO:0000313" key="3">
    <source>
        <dbReference type="Proteomes" id="UP000727907"/>
    </source>
</evidence>